<dbReference type="Gramene" id="ERM95556">
    <property type="protein sequence ID" value="ERM95556"/>
    <property type="gene ID" value="AMTR_s00023p00062480"/>
</dbReference>
<gene>
    <name evidence="2" type="ORF">AMTR_s00023p00062480</name>
</gene>
<dbReference type="GO" id="GO:0007010">
    <property type="term" value="P:cytoskeleton organization"/>
    <property type="evidence" value="ECO:0000318"/>
    <property type="project" value="GO_Central"/>
</dbReference>
<comment type="similarity">
    <text evidence="1">Belongs to the MDM20/NAA25 family.</text>
</comment>
<dbReference type="InterPro" id="IPR011990">
    <property type="entry name" value="TPR-like_helical_dom_sf"/>
</dbReference>
<dbReference type="Gene3D" id="1.25.40.1040">
    <property type="match status" value="1"/>
</dbReference>
<dbReference type="GO" id="GO:0031416">
    <property type="term" value="C:NatB complex"/>
    <property type="evidence" value="ECO:0000318"/>
    <property type="project" value="GO_Central"/>
</dbReference>
<evidence type="ECO:0008006" key="4">
    <source>
        <dbReference type="Google" id="ProtNLM"/>
    </source>
</evidence>
<dbReference type="OrthoDB" id="1874341at2759"/>
<dbReference type="Pfam" id="PF13432">
    <property type="entry name" value="TPR_16"/>
    <property type="match status" value="1"/>
</dbReference>
<dbReference type="AlphaFoldDB" id="W1NJB4"/>
<sequence>MASKIGMAGGLPERRVRPIWDAVDSRQYKNAMKLVTTLLGKFPNSPYALALKALILERMGKPDEALSVCLDAKDHLYSDDIGQMDDLTLSTLQLVFQRLDRLDLATSCYEYVCRKYGNNLELMMGLFNCYVREYSFVKQQQTAIKMYKLVGEERFLLWAVCSIQLQVFCGDGGEKLLSLAEALLKKHISSHDLHEPEAFLVYISVLEEQRKYGEALEVLSGKLGSLISFEVDRLRMQGKLLAFSCDYAAAADTFEKILESCPDDWEMFLHYLDCLLEADSGFYKGVIVNGVQPTTYVDLNLQKATHLTNEVFASRISRALDFVEKLNMQVSNDSGRCSYLADIEIEKRLRLYGKSSDRKFIEVMMNYFYRFGHLSSFTSDVQEFLKILEPHEKDELVEKLRSSFEGLTSPEPMKALGQAITIFRINGQLYTVSNLPQSELEGNAMKMTKIYCRNLPLSKDLDPQENMHGEELLSLACNVLVQLFWRTKDLGYILEAIIVLEFGLTIRRHVWQYKILLVHLYSYMGALSSAYECYKTLDVKNILLETVSHHIWPYMLLSPLWSDLSDLLKEYLKFLDDHFREAADLAFLAYRHRNYSKVIEFVRFRERLQQSYQYLSAKVEDSILQLKQKADNIEDIKSILQNMNSGAQLLDLVNEKCKKPLTFNEDLQSRPWWSPFPDENYLLGTSGLPRAENLHPREREAQQLKVIKRRALLPRLVYLSLQSLALLLVETSETDGHLSDAKSSLELRDLLEQYTRHMGFSFDDARRFISTVSTGRMSFKDNRSELVDWINFAVFDNVLHLCSRSLGLSSDGETKGNLMEALDKLLQQCLTDSLQCAQSSSVCTGSSLTPLVQIVTEPIAWHLVILQSCSRVLFPSVKKKKKGGAPDPGPSLLSQAVRNSTRSLRGEIEKIVKWLDVEVRRVEDESLNYFRSLLRKSSDINSSGRPGRVIEILEASASARNGELGPRISRAIETWSSEDAVKKTLNGQKVVLSEFHHICCSMLKSLQAPKQL</sequence>
<dbReference type="STRING" id="13333.W1NJB4"/>
<dbReference type="PANTHER" id="PTHR22767:SF3">
    <property type="entry name" value="N-ALPHA-ACETYLTRANSFERASE 25, NATB AUXILIARY SUBUNIT"/>
    <property type="match status" value="1"/>
</dbReference>
<dbReference type="GO" id="GO:0010698">
    <property type="term" value="F:acetyltransferase activator activity"/>
    <property type="evidence" value="ECO:0000318"/>
    <property type="project" value="GO_Central"/>
</dbReference>
<accession>W1NJB4</accession>
<dbReference type="HOGENOM" id="CLU_012690_0_0_1"/>
<dbReference type="EMBL" id="KI397474">
    <property type="protein sequence ID" value="ERM95556.1"/>
    <property type="molecule type" value="Genomic_DNA"/>
</dbReference>
<dbReference type="PANTHER" id="PTHR22767">
    <property type="entry name" value="N-TERMINAL ACETYLTRANSFERASE-RELATED"/>
    <property type="match status" value="1"/>
</dbReference>
<dbReference type="Pfam" id="PF09797">
    <property type="entry name" value="NatB_MDM20"/>
    <property type="match status" value="1"/>
</dbReference>
<dbReference type="SUPFAM" id="SSF48452">
    <property type="entry name" value="TPR-like"/>
    <property type="match status" value="2"/>
</dbReference>
<evidence type="ECO:0000256" key="1">
    <source>
        <dbReference type="ARBA" id="ARBA00006298"/>
    </source>
</evidence>
<keyword evidence="3" id="KW-1185">Reference proteome</keyword>
<organism evidence="2 3">
    <name type="scientific">Amborella trichopoda</name>
    <dbReference type="NCBI Taxonomy" id="13333"/>
    <lineage>
        <taxon>Eukaryota</taxon>
        <taxon>Viridiplantae</taxon>
        <taxon>Streptophyta</taxon>
        <taxon>Embryophyta</taxon>
        <taxon>Tracheophyta</taxon>
        <taxon>Spermatophyta</taxon>
        <taxon>Magnoliopsida</taxon>
        <taxon>Amborellales</taxon>
        <taxon>Amborellaceae</taxon>
        <taxon>Amborella</taxon>
    </lineage>
</organism>
<proteinExistence type="inferred from homology"/>
<dbReference type="InterPro" id="IPR019183">
    <property type="entry name" value="NAA25_NatB_aux_su"/>
</dbReference>
<dbReference type="KEGG" id="atr:18423476"/>
<reference evidence="3" key="1">
    <citation type="journal article" date="2013" name="Science">
        <title>The Amborella genome and the evolution of flowering plants.</title>
        <authorList>
            <consortium name="Amborella Genome Project"/>
        </authorList>
    </citation>
    <scope>NUCLEOTIDE SEQUENCE [LARGE SCALE GENOMIC DNA]</scope>
</reference>
<dbReference type="eggNOG" id="KOG2053">
    <property type="taxonomic scope" value="Eukaryota"/>
</dbReference>
<name>W1NJB4_AMBTC</name>
<dbReference type="GO" id="GO:0005737">
    <property type="term" value="C:cytoplasm"/>
    <property type="evidence" value="ECO:0000318"/>
    <property type="project" value="GO_Central"/>
</dbReference>
<dbReference type="OMA" id="IHYTELA"/>
<protein>
    <recommendedName>
        <fullName evidence="4">N-acetyltransferase domain-containing protein</fullName>
    </recommendedName>
</protein>
<dbReference type="Proteomes" id="UP000017836">
    <property type="component" value="Unassembled WGS sequence"/>
</dbReference>
<dbReference type="FunFam" id="1.25.40.1040:FF:000007">
    <property type="entry name" value="N-alpha-acetyltransferase 25, NatB auxiliary subunit"/>
    <property type="match status" value="1"/>
</dbReference>
<evidence type="ECO:0000313" key="2">
    <source>
        <dbReference type="EMBL" id="ERM95556.1"/>
    </source>
</evidence>
<evidence type="ECO:0000313" key="3">
    <source>
        <dbReference type="Proteomes" id="UP000017836"/>
    </source>
</evidence>